<keyword evidence="5" id="KW-1185">Reference proteome</keyword>
<dbReference type="PANTHER" id="PTHR42943">
    <property type="entry name" value="GLUTATHIONE S-TRANSFERASE KAPPA"/>
    <property type="match status" value="1"/>
</dbReference>
<dbReference type="GO" id="GO:0004364">
    <property type="term" value="F:glutathione transferase activity"/>
    <property type="evidence" value="ECO:0007669"/>
    <property type="project" value="TreeGrafter"/>
</dbReference>
<keyword evidence="1 4" id="KW-0413">Isomerase</keyword>
<dbReference type="Proteomes" id="UP000264492">
    <property type="component" value="Unassembled WGS sequence"/>
</dbReference>
<dbReference type="InterPro" id="IPR014440">
    <property type="entry name" value="HCCAis_GSTk"/>
</dbReference>
<evidence type="ECO:0000259" key="3">
    <source>
        <dbReference type="Pfam" id="PF01323"/>
    </source>
</evidence>
<dbReference type="Pfam" id="PF01323">
    <property type="entry name" value="DSBA"/>
    <property type="match status" value="1"/>
</dbReference>
<dbReference type="OrthoDB" id="5244108at2"/>
<dbReference type="InterPro" id="IPR036249">
    <property type="entry name" value="Thioredoxin-like_sf"/>
</dbReference>
<dbReference type="RefSeq" id="WP_115858913.1">
    <property type="nucleotide sequence ID" value="NZ_QTSU01000001.1"/>
</dbReference>
<organism evidence="4 5">
    <name type="scientific">Lysobacter silvisoli</name>
    <dbReference type="NCBI Taxonomy" id="2293254"/>
    <lineage>
        <taxon>Bacteria</taxon>
        <taxon>Pseudomonadati</taxon>
        <taxon>Pseudomonadota</taxon>
        <taxon>Gammaproteobacteria</taxon>
        <taxon>Lysobacterales</taxon>
        <taxon>Lysobacteraceae</taxon>
        <taxon>Lysobacter</taxon>
    </lineage>
</organism>
<dbReference type="GO" id="GO:0018845">
    <property type="term" value="F:2-hydroxychromene-2-carboxylate isomerase activity"/>
    <property type="evidence" value="ECO:0007669"/>
    <property type="project" value="UniProtKB-UniRule"/>
</dbReference>
<evidence type="ECO:0000313" key="4">
    <source>
        <dbReference type="EMBL" id="RDZ29475.1"/>
    </source>
</evidence>
<evidence type="ECO:0000256" key="2">
    <source>
        <dbReference type="PIRSR" id="PIRSR006386-1"/>
    </source>
</evidence>
<comment type="similarity">
    <text evidence="1">Belongs to the GST superfamily. NadH family.</text>
</comment>
<evidence type="ECO:0000256" key="1">
    <source>
        <dbReference type="PIRNR" id="PIRNR006386"/>
    </source>
</evidence>
<evidence type="ECO:0000313" key="5">
    <source>
        <dbReference type="Proteomes" id="UP000264492"/>
    </source>
</evidence>
<dbReference type="InterPro" id="IPR001853">
    <property type="entry name" value="DSBA-like_thioredoxin_dom"/>
</dbReference>
<name>A0A371K6E2_9GAMM</name>
<comment type="catalytic activity">
    <reaction evidence="1">
        <text>2-hydroxychromene-2-carboxylate = (3E)-4-(2-hydroxyphenyl)-2-oxobut-3-enoate</text>
        <dbReference type="Rhea" id="RHEA:27401"/>
        <dbReference type="ChEBI" id="CHEBI:59350"/>
        <dbReference type="ChEBI" id="CHEBI:59353"/>
        <dbReference type="EC" id="5.99.1.4"/>
    </reaction>
</comment>
<dbReference type="GO" id="GO:0006749">
    <property type="term" value="P:glutathione metabolic process"/>
    <property type="evidence" value="ECO:0007669"/>
    <property type="project" value="TreeGrafter"/>
</dbReference>
<protein>
    <recommendedName>
        <fullName evidence="1">2-hydroxychromene-2-carboxylate isomerase</fullName>
        <ecNumber evidence="1">5.99.1.4</ecNumber>
    </recommendedName>
</protein>
<reference evidence="4 5" key="1">
    <citation type="submission" date="2018-08" db="EMBL/GenBank/DDBJ databases">
        <title>Lysobacter sp. zong2l5, whole genome shotgun sequence.</title>
        <authorList>
            <person name="Zhang X."/>
            <person name="Feng G."/>
            <person name="Zhu H."/>
        </authorList>
    </citation>
    <scope>NUCLEOTIDE SEQUENCE [LARGE SCALE GENOMIC DNA]</scope>
    <source>
        <strain evidence="5">zong2l5</strain>
    </source>
</reference>
<dbReference type="AlphaFoldDB" id="A0A371K6E2"/>
<dbReference type="EC" id="5.99.1.4" evidence="1"/>
<dbReference type="PANTHER" id="PTHR42943:SF13">
    <property type="entry name" value="GLUTATHIONE S-TRANSFERASE KAPPA-RELATED"/>
    <property type="match status" value="1"/>
</dbReference>
<gene>
    <name evidence="4" type="ORF">DX914_10470</name>
</gene>
<dbReference type="SUPFAM" id="SSF52833">
    <property type="entry name" value="Thioredoxin-like"/>
    <property type="match status" value="1"/>
</dbReference>
<dbReference type="InterPro" id="IPR044087">
    <property type="entry name" value="NahD-like"/>
</dbReference>
<sequence length="210" mass="23136">MAARVDYYFSLISPYAYLGHATFLDAVREAGAEVVYRPVRIFDLFAANGGVPLGQRAPARQRYRLVELQRWRARRGLPLNLAPRFFPTDPSLADRCALAIAAAGGDPSAYMDAAFRALWVHDHDLGDLMRVADLLERHGFDPAQVVAAADAEETVAAYQRNTEAAIAADLPGLPGYVLDGEPFWGQDRVEELREALLSGRPPYLHDGGRD</sequence>
<feature type="active site" description="Nucleophile" evidence="2">
    <location>
        <position position="13"/>
    </location>
</feature>
<dbReference type="EMBL" id="QTSU01000001">
    <property type="protein sequence ID" value="RDZ29475.1"/>
    <property type="molecule type" value="Genomic_DNA"/>
</dbReference>
<dbReference type="InterPro" id="IPR051924">
    <property type="entry name" value="GST_Kappa/NadH"/>
</dbReference>
<dbReference type="CDD" id="cd03022">
    <property type="entry name" value="DsbA_HCCA_Iso"/>
    <property type="match status" value="1"/>
</dbReference>
<dbReference type="GO" id="GO:0004602">
    <property type="term" value="F:glutathione peroxidase activity"/>
    <property type="evidence" value="ECO:0007669"/>
    <property type="project" value="TreeGrafter"/>
</dbReference>
<dbReference type="Gene3D" id="3.40.30.10">
    <property type="entry name" value="Glutaredoxin"/>
    <property type="match status" value="1"/>
</dbReference>
<feature type="domain" description="DSBA-like thioredoxin" evidence="3">
    <location>
        <begin position="5"/>
        <end position="196"/>
    </location>
</feature>
<dbReference type="PIRSF" id="PIRSF006386">
    <property type="entry name" value="HCCAis_GSTk"/>
    <property type="match status" value="1"/>
</dbReference>
<comment type="caution">
    <text evidence="4">The sequence shown here is derived from an EMBL/GenBank/DDBJ whole genome shotgun (WGS) entry which is preliminary data.</text>
</comment>
<dbReference type="GO" id="GO:1901170">
    <property type="term" value="P:naphthalene catabolic process"/>
    <property type="evidence" value="ECO:0007669"/>
    <property type="project" value="InterPro"/>
</dbReference>
<accession>A0A371K6E2</accession>
<proteinExistence type="inferred from homology"/>